<accession>A0ABU6CRJ3</accession>
<evidence type="ECO:0000313" key="3">
    <source>
        <dbReference type="Proteomes" id="UP001352223"/>
    </source>
</evidence>
<reference evidence="2 3" key="1">
    <citation type="submission" date="2022-10" db="EMBL/GenBank/DDBJ databases">
        <authorList>
            <person name="Xie J."/>
            <person name="Shen N."/>
        </authorList>
    </citation>
    <scope>NUCLEOTIDE SEQUENCE [LARGE SCALE GENOMIC DNA]</scope>
    <source>
        <strain evidence="2 3">DSM 41681</strain>
    </source>
</reference>
<comment type="caution">
    <text evidence="2">The sequence shown here is derived from an EMBL/GenBank/DDBJ whole genome shotgun (WGS) entry which is preliminary data.</text>
</comment>
<feature type="domain" description="A-factor biosynthesis hotdog" evidence="1">
    <location>
        <begin position="31"/>
        <end position="166"/>
    </location>
</feature>
<name>A0ABU6CRJ3_9ACTN</name>
<evidence type="ECO:0000259" key="1">
    <source>
        <dbReference type="Pfam" id="PF03756"/>
    </source>
</evidence>
<organism evidence="2 3">
    <name type="scientific">Streptomyces kunmingensis</name>
    <dbReference type="NCBI Taxonomy" id="68225"/>
    <lineage>
        <taxon>Bacteria</taxon>
        <taxon>Bacillati</taxon>
        <taxon>Actinomycetota</taxon>
        <taxon>Actinomycetes</taxon>
        <taxon>Kitasatosporales</taxon>
        <taxon>Streptomycetaceae</taxon>
        <taxon>Streptomyces</taxon>
    </lineage>
</organism>
<dbReference type="Pfam" id="PF03756">
    <property type="entry name" value="AfsA"/>
    <property type="match status" value="2"/>
</dbReference>
<dbReference type="EMBL" id="JAOZYB010000374">
    <property type="protein sequence ID" value="MEB3967069.1"/>
    <property type="molecule type" value="Genomic_DNA"/>
</dbReference>
<dbReference type="Proteomes" id="UP001352223">
    <property type="component" value="Unassembled WGS sequence"/>
</dbReference>
<dbReference type="NCBIfam" id="NF041195">
    <property type="entry name" value="ScbA_BarX_GamBu"/>
    <property type="match status" value="1"/>
</dbReference>
<proteinExistence type="predicted"/>
<protein>
    <submittedName>
        <fullName evidence="2">ScbA/BarX family gamma-butyrolactone biosynthesis protein</fullName>
    </submittedName>
</protein>
<feature type="domain" description="A-factor biosynthesis hotdog" evidence="1">
    <location>
        <begin position="217"/>
        <end position="324"/>
    </location>
</feature>
<evidence type="ECO:0000313" key="2">
    <source>
        <dbReference type="EMBL" id="MEB3967069.1"/>
    </source>
</evidence>
<dbReference type="InterPro" id="IPR005509">
    <property type="entry name" value="AfsA_hotdog_dom"/>
</dbReference>
<dbReference type="InterPro" id="IPR047757">
    <property type="entry name" value="AfsA-like"/>
</dbReference>
<gene>
    <name evidence="2" type="ORF">OKJ48_43570</name>
</gene>
<sequence length="376" mass="41327">MQLDVLGDASEMPLEPQVRPLSYAQPVPRHLVHRAAIAEVFITDAVRTGEDTFRVAAQWPRDHALYGPGAGAVSDPLLFAETLRQAMVYLAHAHHGIPLSHQFLGNTSAFEITDLEALRTNGTPHDVELEVTWRWTSECRAPHRFGLHVEATLLINGLACGRGSLQVATMDKRLYARLRGRDRPAAGVLPPEAAPRTLPAVSVGRQRPKDSVVGLGGNGLWQILVDQQHAIYFDHPSDHLPMMVMLESIRQVGHAEQRATDDSERCRYQMVGATGTFHAFAELDIPLYVVPRRPLVATGAQRRFDARVDLVQNDAVVAEFTATWQSTAPAVRRRATVPAQASAAQVESLLDAGAKRMSHRLRTLSDKPSRAVGAMK</sequence>
<keyword evidence="3" id="KW-1185">Reference proteome</keyword>
<dbReference type="RefSeq" id="WP_324776985.1">
    <property type="nucleotide sequence ID" value="NZ_BAAATS010000058.1"/>
</dbReference>